<dbReference type="EMBL" id="SNYL01000014">
    <property type="protein sequence ID" value="TDQ40948.1"/>
    <property type="molecule type" value="Genomic_DNA"/>
</dbReference>
<reference evidence="1 2" key="1">
    <citation type="submission" date="2019-03" db="EMBL/GenBank/DDBJ databases">
        <title>Genomic Encyclopedia of Type Strains, Phase IV (KMG-IV): sequencing the most valuable type-strain genomes for metagenomic binning, comparative biology and taxonomic classification.</title>
        <authorList>
            <person name="Goeker M."/>
        </authorList>
    </citation>
    <scope>NUCLEOTIDE SEQUENCE [LARGE SCALE GENOMIC DNA]</scope>
    <source>
        <strain evidence="1 2">DSM 19605</strain>
    </source>
</reference>
<protein>
    <submittedName>
        <fullName evidence="1">Uncharacterized protein</fullName>
    </submittedName>
</protein>
<name>A0A4R6U3B2_9BURK</name>
<keyword evidence="2" id="KW-1185">Reference proteome</keyword>
<gene>
    <name evidence="1" type="ORF">DFR43_11433</name>
</gene>
<accession>A0A4R6U3B2</accession>
<sequence length="864" mass="91133">MTLPHHPITPIPNNEPEAVPSLWNTRYVEIDENFSALDERASALESEVSSARAGNPNLAATINAIITQIGGISGTLSGMASPVSVQRAVGLDWLYRNRRIAFELFAAGYRLVPTEDVSVVSGVAGDESLDVTSTEGLKVGQDYLLVEGGNVALVRVAQILTSQRLRLTATLTRNWTSAAMLTGMSLQPIAGGSGGVRGQVGDAWVSKELFLGDDNTARAVIIRRSLNAGAVRLYYRDAYTPAWTERIWSLRRQGEIAGVPDGYCDDEYLVPMRGNGYLRIEIDGEPVDILHIVATGSPTGAGGAVNPAMRPDAPTISNPANGATDIGETPTLAVAGFSSPAGNSFAYTQFQISTASTFASVLHDSGEVAAQSYTLPAGILSTGATYYVRARVKDAAGLVSDWSSASSFTTKTSFAYVNTPAITSPTNGQTDIPERPTIISSPFAVTGGTDTHQSSQWQIRLASGSWSSPVHDSGETTTAKTSYVVPAGVLQPGQTQYVLRVRHKGATLGWSEWSADVTITTKQQFATIVGLVQAATGGGAGAYVRINENFAPQTTDAAFFNNHPTYAGIIQQTIDGQSMIKIPKFYFKAGTVPSGTYAGKAYWMISDQPVSGFSVHPAFIGAGGVELDQIWVGKYQASSSGGKLQSVPGVLPRVSMDFPTARAEAYARNVSGVSGFRLWSYYDLAAIQMLATIEMGGLDMQALIGQGRVSASSAANVDASDVAQATWRGIVGLWGNVWQMVDGLKRNGGTWWRWQYNVPGNTTTSDFATGYVNTGRAALTTSGYPVTFDTTLLSAGIIVPATVDGTASNGSTGDCFWSNTTTGDQIAYHGGHWGAGGDAGLFYLNANNAPSTADGSIGGRLAKV</sequence>
<dbReference type="Proteomes" id="UP000295510">
    <property type="component" value="Unassembled WGS sequence"/>
</dbReference>
<dbReference type="AlphaFoldDB" id="A0A4R6U3B2"/>
<dbReference type="Gene3D" id="2.60.40.10">
    <property type="entry name" value="Immunoglobulins"/>
    <property type="match status" value="2"/>
</dbReference>
<dbReference type="RefSeq" id="WP_133598586.1">
    <property type="nucleotide sequence ID" value="NZ_SNYL01000014.1"/>
</dbReference>
<evidence type="ECO:0000313" key="1">
    <source>
        <dbReference type="EMBL" id="TDQ40948.1"/>
    </source>
</evidence>
<organism evidence="1 2">
    <name type="scientific">Tepidicella xavieri</name>
    <dbReference type="NCBI Taxonomy" id="360241"/>
    <lineage>
        <taxon>Bacteria</taxon>
        <taxon>Pseudomonadati</taxon>
        <taxon>Pseudomonadota</taxon>
        <taxon>Betaproteobacteria</taxon>
        <taxon>Burkholderiales</taxon>
        <taxon>Tepidicella</taxon>
    </lineage>
</organism>
<evidence type="ECO:0000313" key="2">
    <source>
        <dbReference type="Proteomes" id="UP000295510"/>
    </source>
</evidence>
<proteinExistence type="predicted"/>
<dbReference type="InterPro" id="IPR013783">
    <property type="entry name" value="Ig-like_fold"/>
</dbReference>
<comment type="caution">
    <text evidence="1">The sequence shown here is derived from an EMBL/GenBank/DDBJ whole genome shotgun (WGS) entry which is preliminary data.</text>
</comment>
<dbReference type="OrthoDB" id="5465471at2"/>